<dbReference type="AlphaFoldDB" id="A0A095V005"/>
<feature type="domain" description="Glycosyl transferase family 1" evidence="1">
    <location>
        <begin position="179"/>
        <end position="333"/>
    </location>
</feature>
<sequence length="363" mass="41603">MDINSKKIAVLCNYELLPTRVGGMDYFFWLFDEKCKQHSIEVEWFFPNKSDHGAYSKLHIIESNYQNVETFFAHYCERNTQNYSFIITHFVELCAPVFKKISQLSSAKIIAVDHNPRPLNGYLLKKKIAKRIKGIFYSKYISKFIGVSEYTTKEILNDFGNHLKSKTQTIYNGVLIDDILKRNNRNFNNPSFLVASHLRKSKGIQDLIDAVALLSEGTKSTIAIDIYGDGPYKAALLEKIIEKKLEENFNFKGSKSNLKDIFHDYDYMLQPTHMECFSLSILESLAANVPVITTNVGGNEEVITNAMNGFIFPAKDVKALKELLEELVNGTKKIEVNTRNLIEEHFSLEKMVQNHFQLIAVTE</sequence>
<accession>A0A095V005</accession>
<dbReference type="GO" id="GO:0016757">
    <property type="term" value="F:glycosyltransferase activity"/>
    <property type="evidence" value="ECO:0007669"/>
    <property type="project" value="InterPro"/>
</dbReference>
<dbReference type="PANTHER" id="PTHR12526:SF630">
    <property type="entry name" value="GLYCOSYLTRANSFERASE"/>
    <property type="match status" value="1"/>
</dbReference>
<dbReference type="InterPro" id="IPR001296">
    <property type="entry name" value="Glyco_trans_1"/>
</dbReference>
<dbReference type="Pfam" id="PF00534">
    <property type="entry name" value="Glycos_transf_1"/>
    <property type="match status" value="1"/>
</dbReference>
<name>A0A095V005_9FLAO</name>
<protein>
    <submittedName>
        <fullName evidence="2">Group 1 glycosyl transferase</fullName>
    </submittedName>
</protein>
<dbReference type="EMBL" id="JRHH01000003">
    <property type="protein sequence ID" value="KGD68145.1"/>
    <property type="molecule type" value="Genomic_DNA"/>
</dbReference>
<comment type="caution">
    <text evidence="2">The sequence shown here is derived from an EMBL/GenBank/DDBJ whole genome shotgun (WGS) entry which is preliminary data.</text>
</comment>
<dbReference type="SUPFAM" id="SSF53756">
    <property type="entry name" value="UDP-Glycosyltransferase/glycogen phosphorylase"/>
    <property type="match status" value="1"/>
</dbReference>
<keyword evidence="3" id="KW-1185">Reference proteome</keyword>
<reference evidence="2 3" key="1">
    <citation type="submission" date="2014-09" db="EMBL/GenBank/DDBJ databases">
        <title>Whole Genome Shotgun of Flavobacterium aquatile LMG 4008.</title>
        <authorList>
            <person name="Gale A.N."/>
            <person name="Pipes S.E."/>
            <person name="Newman J.D."/>
        </authorList>
    </citation>
    <scope>NUCLEOTIDE SEQUENCE [LARGE SCALE GENOMIC DNA]</scope>
    <source>
        <strain evidence="2 3">LMG 4008</strain>
    </source>
</reference>
<dbReference type="STRING" id="1453498.LG45_07570"/>
<dbReference type="Gene3D" id="3.40.50.2000">
    <property type="entry name" value="Glycogen Phosphorylase B"/>
    <property type="match status" value="2"/>
</dbReference>
<dbReference type="Proteomes" id="UP000029554">
    <property type="component" value="Unassembled WGS sequence"/>
</dbReference>
<evidence type="ECO:0000313" key="2">
    <source>
        <dbReference type="EMBL" id="KGD68145.1"/>
    </source>
</evidence>
<gene>
    <name evidence="2" type="ORF">LG45_07570</name>
</gene>
<keyword evidence="2" id="KW-0808">Transferase</keyword>
<organism evidence="2 3">
    <name type="scientific">Flavobacterium aquatile LMG 4008 = ATCC 11947</name>
    <dbReference type="NCBI Taxonomy" id="1453498"/>
    <lineage>
        <taxon>Bacteria</taxon>
        <taxon>Pseudomonadati</taxon>
        <taxon>Bacteroidota</taxon>
        <taxon>Flavobacteriia</taxon>
        <taxon>Flavobacteriales</taxon>
        <taxon>Flavobacteriaceae</taxon>
        <taxon>Flavobacterium</taxon>
    </lineage>
</organism>
<evidence type="ECO:0000313" key="3">
    <source>
        <dbReference type="Proteomes" id="UP000029554"/>
    </source>
</evidence>
<dbReference type="eggNOG" id="COG0438">
    <property type="taxonomic scope" value="Bacteria"/>
</dbReference>
<dbReference type="CDD" id="cd03801">
    <property type="entry name" value="GT4_PimA-like"/>
    <property type="match status" value="1"/>
</dbReference>
<dbReference type="RefSeq" id="WP_035125771.1">
    <property type="nucleotide sequence ID" value="NZ_JRHH01000003.1"/>
</dbReference>
<dbReference type="PANTHER" id="PTHR12526">
    <property type="entry name" value="GLYCOSYLTRANSFERASE"/>
    <property type="match status" value="1"/>
</dbReference>
<proteinExistence type="predicted"/>
<evidence type="ECO:0000259" key="1">
    <source>
        <dbReference type="Pfam" id="PF00534"/>
    </source>
</evidence>